<sequence length="535" mass="62419">MSSQKVQNRPVARRKKPKNLWQMLREKYINWNYIKYLAFNPAALPIVAQLILLAEALINVLVIHRVPYTEIDWVAYMQECEGFLNGTTNYTQLRGDTGPLVYPAAFVYIYSALYYVTAHGRNVRLAQYIFAGIYLLQMCLVLRLYAKSRKVPPYVLVVSAFTSYRIHSIYMLRLFNDPVAILLLYASLNLFLDNRWTWGSICFSLAVGVKMNILLFAPALLLFYLANLGMGPTIRQLFICGAIQLLIALPFLSHPMEYLRGSFDLGRIFEHKWTVNYRFLSREVFEQREFHLALLGLHLLLLLIFAKPTWTFFKSYLRLREVQQHILPEIMRKKREEQNKANTDWKKSLKKSKSIKSQEQEAQEGEEELTAEQKSFLKEFERGLKRSTGQKASAAPVKEPKSEKFDIYFEPCTQLALLPFFLCNFIGVACARSLHYQFYIWYFHSLPYLVWSTSYSLGVRFLILGIIEYCWNTYPSTNYSSAALHLCHLVLLVGVARHVFQIMKLNESIKQQNRQQQQQEIPLQNAQPNMTKKNQ</sequence>
<dbReference type="OrthoDB" id="20028at2759"/>
<evidence type="ECO:0000256" key="12">
    <source>
        <dbReference type="SAM" id="Phobius"/>
    </source>
</evidence>
<comment type="pathway">
    <text evidence="2">Protein modification; protein glycosylation.</text>
</comment>
<dbReference type="EC" id="2.4.1.258" evidence="3"/>
<evidence type="ECO:0000256" key="4">
    <source>
        <dbReference type="ARBA" id="ARBA00022676"/>
    </source>
</evidence>
<keyword evidence="6 12" id="KW-0812">Transmembrane</keyword>
<organism evidence="13 14">
    <name type="scientific">Drosophila hydei</name>
    <name type="common">Fruit fly</name>
    <dbReference type="NCBI Taxonomy" id="7224"/>
    <lineage>
        <taxon>Eukaryota</taxon>
        <taxon>Metazoa</taxon>
        <taxon>Ecdysozoa</taxon>
        <taxon>Arthropoda</taxon>
        <taxon>Hexapoda</taxon>
        <taxon>Insecta</taxon>
        <taxon>Pterygota</taxon>
        <taxon>Neoptera</taxon>
        <taxon>Endopterygota</taxon>
        <taxon>Diptera</taxon>
        <taxon>Brachycera</taxon>
        <taxon>Muscomorpha</taxon>
        <taxon>Ephydroidea</taxon>
        <taxon>Drosophilidae</taxon>
        <taxon>Drosophila</taxon>
    </lineage>
</organism>
<feature type="transmembrane region" description="Helical" evidence="12">
    <location>
        <begin position="125"/>
        <end position="145"/>
    </location>
</feature>
<dbReference type="PANTHER" id="PTHR12646">
    <property type="entry name" value="NOT56 - RELATED"/>
    <property type="match status" value="1"/>
</dbReference>
<feature type="transmembrane region" description="Helical" evidence="12">
    <location>
        <begin position="479"/>
        <end position="500"/>
    </location>
</feature>
<evidence type="ECO:0000313" key="13">
    <source>
        <dbReference type="Proteomes" id="UP000504633"/>
    </source>
</evidence>
<dbReference type="OMA" id="PERYGIH"/>
<feature type="transmembrane region" description="Helical" evidence="12">
    <location>
        <begin position="198"/>
        <end position="225"/>
    </location>
</feature>
<evidence type="ECO:0000256" key="5">
    <source>
        <dbReference type="ARBA" id="ARBA00022679"/>
    </source>
</evidence>
<comment type="subcellular location">
    <subcellularLocation>
        <location evidence="1">Endoplasmic reticulum membrane</location>
        <topology evidence="1">Multi-pass membrane protein</topology>
    </subcellularLocation>
</comment>
<gene>
    <name evidence="14" type="primary">LOC111599911</name>
</gene>
<feature type="transmembrane region" description="Helical" evidence="12">
    <location>
        <begin position="100"/>
        <end position="118"/>
    </location>
</feature>
<evidence type="ECO:0000256" key="9">
    <source>
        <dbReference type="ARBA" id="ARBA00023136"/>
    </source>
</evidence>
<keyword evidence="13" id="KW-1185">Reference proteome</keyword>
<dbReference type="RefSeq" id="XP_023171504.2">
    <property type="nucleotide sequence ID" value="XM_023315736.2"/>
</dbReference>
<keyword evidence="9 12" id="KW-0472">Membrane</keyword>
<evidence type="ECO:0000256" key="10">
    <source>
        <dbReference type="ARBA" id="ARBA00049506"/>
    </source>
</evidence>
<dbReference type="Pfam" id="PF05208">
    <property type="entry name" value="ALG3"/>
    <property type="match status" value="1"/>
</dbReference>
<dbReference type="CTD" id="10195"/>
<dbReference type="PANTHER" id="PTHR12646:SF0">
    <property type="entry name" value="DOL-P-MAN:MAN(5)GLCNAC(2)-PP-DOL ALPHA-1,3-MANNOSYLTRANSFERASE"/>
    <property type="match status" value="1"/>
</dbReference>
<evidence type="ECO:0000256" key="3">
    <source>
        <dbReference type="ARBA" id="ARBA00011964"/>
    </source>
</evidence>
<feature type="region of interest" description="Disordered" evidence="11">
    <location>
        <begin position="337"/>
        <end position="370"/>
    </location>
</feature>
<evidence type="ECO:0000256" key="8">
    <source>
        <dbReference type="ARBA" id="ARBA00022989"/>
    </source>
</evidence>
<dbReference type="AlphaFoldDB" id="A0A6J1LTY5"/>
<keyword evidence="7" id="KW-0256">Endoplasmic reticulum</keyword>
<accession>A0A6J1LTY5</accession>
<evidence type="ECO:0000256" key="11">
    <source>
        <dbReference type="SAM" id="MobiDB-lite"/>
    </source>
</evidence>
<dbReference type="Proteomes" id="UP000504633">
    <property type="component" value="Unplaced"/>
</dbReference>
<reference evidence="14" key="1">
    <citation type="submission" date="2025-08" db="UniProtKB">
        <authorList>
            <consortium name="RefSeq"/>
        </authorList>
    </citation>
    <scope>IDENTIFICATION</scope>
    <source>
        <strain evidence="14">15085-1641.00</strain>
        <tissue evidence="14">Whole body</tissue>
    </source>
</reference>
<proteinExistence type="predicted"/>
<dbReference type="GO" id="GO:0005789">
    <property type="term" value="C:endoplasmic reticulum membrane"/>
    <property type="evidence" value="ECO:0007669"/>
    <property type="project" value="UniProtKB-SubCell"/>
</dbReference>
<feature type="compositionally biased region" description="Basic and acidic residues" evidence="11">
    <location>
        <begin position="337"/>
        <end position="347"/>
    </location>
</feature>
<feature type="transmembrane region" description="Helical" evidence="12">
    <location>
        <begin position="448"/>
        <end position="467"/>
    </location>
</feature>
<evidence type="ECO:0000256" key="6">
    <source>
        <dbReference type="ARBA" id="ARBA00022692"/>
    </source>
</evidence>
<feature type="transmembrane region" description="Helical" evidence="12">
    <location>
        <begin position="33"/>
        <end position="58"/>
    </location>
</feature>
<dbReference type="GeneID" id="111599911"/>
<feature type="transmembrane region" description="Helical" evidence="12">
    <location>
        <begin position="237"/>
        <end position="256"/>
    </location>
</feature>
<dbReference type="GO" id="GO:0052925">
    <property type="term" value="F:dol-P-Man:Man(5)GlcNAc(2)-PP-Dol alpha-1,3-mannosyltransferase activity"/>
    <property type="evidence" value="ECO:0007669"/>
    <property type="project" value="UniProtKB-EC"/>
</dbReference>
<evidence type="ECO:0000256" key="1">
    <source>
        <dbReference type="ARBA" id="ARBA00004477"/>
    </source>
</evidence>
<keyword evidence="5" id="KW-0808">Transferase</keyword>
<keyword evidence="8 12" id="KW-1133">Transmembrane helix</keyword>
<feature type="compositionally biased region" description="Acidic residues" evidence="11">
    <location>
        <begin position="361"/>
        <end position="370"/>
    </location>
</feature>
<evidence type="ECO:0000256" key="2">
    <source>
        <dbReference type="ARBA" id="ARBA00004922"/>
    </source>
</evidence>
<dbReference type="InterPro" id="IPR007873">
    <property type="entry name" value="Glycosyltransferase_ALG3"/>
</dbReference>
<dbReference type="KEGG" id="dhe:111599911"/>
<name>A0A6J1LTY5_DROHY</name>
<protein>
    <recommendedName>
        <fullName evidence="3">dolichyl-P-Man:Man5GlcNAc2-PP-dolichol alpha-1,3-mannosyltransferase</fullName>
        <ecNumber evidence="3">2.4.1.258</ecNumber>
    </recommendedName>
</protein>
<keyword evidence="4" id="KW-0328">Glycosyltransferase</keyword>
<feature type="transmembrane region" description="Helical" evidence="12">
    <location>
        <begin position="290"/>
        <end position="310"/>
    </location>
</feature>
<feature type="transmembrane region" description="Helical" evidence="12">
    <location>
        <begin position="174"/>
        <end position="192"/>
    </location>
</feature>
<comment type="catalytic activity">
    <reaction evidence="10">
        <text>an alpha-D-Man-(1-&gt;2)-alpha-D-Man-(1-&gt;2)-alpha-D-Man-(1-&gt;3)-[alpha-D-Man-(1-&gt;6)]-beta-D-Man-(1-&gt;4)-beta-D-GlcNAc-(1-&gt;4)-alpha-D-GlcNAc-diphospho-di-trans,poly-cis-dolichol + a di-trans,poly-cis-dolichyl beta-D-mannosyl phosphate = an alpha-D-Man-(1-&gt;2)-alpha-D-Man-(1-&gt;2)-alpha-D-Man-(1-&gt;3)-[alpha-D-Man-(1-&gt;3)-alpha-D-Man-(1-&gt;6)]-beta-D-Man-(1-&gt;4)-beta-D-GlcNAc-(1-&gt;4)-alpha-D-GlcNAc-diphospho-di-trans,poly-cis-dolichol + a di-trans,poly-cis-dolichyl phosphate + H(+)</text>
        <dbReference type="Rhea" id="RHEA:29527"/>
        <dbReference type="Rhea" id="RHEA-COMP:19498"/>
        <dbReference type="Rhea" id="RHEA-COMP:19501"/>
        <dbReference type="Rhea" id="RHEA-COMP:19516"/>
        <dbReference type="Rhea" id="RHEA-COMP:19517"/>
        <dbReference type="ChEBI" id="CHEBI:15378"/>
        <dbReference type="ChEBI" id="CHEBI:57683"/>
        <dbReference type="ChEBI" id="CHEBI:58211"/>
        <dbReference type="ChEBI" id="CHEBI:132515"/>
        <dbReference type="ChEBI" id="CHEBI:132516"/>
        <dbReference type="EC" id="2.4.1.258"/>
    </reaction>
    <physiologicalReaction direction="left-to-right" evidence="10">
        <dbReference type="Rhea" id="RHEA:29528"/>
    </physiologicalReaction>
</comment>
<evidence type="ECO:0000313" key="14">
    <source>
        <dbReference type="RefSeq" id="XP_023171504.2"/>
    </source>
</evidence>
<evidence type="ECO:0000256" key="7">
    <source>
        <dbReference type="ARBA" id="ARBA00022824"/>
    </source>
</evidence>